<protein>
    <submittedName>
        <fullName evidence="1">Uncharacterized protein</fullName>
    </submittedName>
</protein>
<accession>A0AAV4PLG5</accession>
<evidence type="ECO:0000313" key="2">
    <source>
        <dbReference type="Proteomes" id="UP001054837"/>
    </source>
</evidence>
<proteinExistence type="predicted"/>
<dbReference type="AlphaFoldDB" id="A0AAV4PLG5"/>
<organism evidence="1 2">
    <name type="scientific">Caerostris darwini</name>
    <dbReference type="NCBI Taxonomy" id="1538125"/>
    <lineage>
        <taxon>Eukaryota</taxon>
        <taxon>Metazoa</taxon>
        <taxon>Ecdysozoa</taxon>
        <taxon>Arthropoda</taxon>
        <taxon>Chelicerata</taxon>
        <taxon>Arachnida</taxon>
        <taxon>Araneae</taxon>
        <taxon>Araneomorphae</taxon>
        <taxon>Entelegynae</taxon>
        <taxon>Araneoidea</taxon>
        <taxon>Araneidae</taxon>
        <taxon>Caerostris</taxon>
    </lineage>
</organism>
<dbReference type="EMBL" id="BPLQ01003005">
    <property type="protein sequence ID" value="GIX97148.1"/>
    <property type="molecule type" value="Genomic_DNA"/>
</dbReference>
<comment type="caution">
    <text evidence="1">The sequence shown here is derived from an EMBL/GenBank/DDBJ whole genome shotgun (WGS) entry which is preliminary data.</text>
</comment>
<dbReference type="Proteomes" id="UP001054837">
    <property type="component" value="Unassembled WGS sequence"/>
</dbReference>
<reference evidence="1 2" key="1">
    <citation type="submission" date="2021-06" db="EMBL/GenBank/DDBJ databases">
        <title>Caerostris darwini draft genome.</title>
        <authorList>
            <person name="Kono N."/>
            <person name="Arakawa K."/>
        </authorList>
    </citation>
    <scope>NUCLEOTIDE SEQUENCE [LARGE SCALE GENOMIC DNA]</scope>
</reference>
<keyword evidence="2" id="KW-1185">Reference proteome</keyword>
<evidence type="ECO:0000313" key="1">
    <source>
        <dbReference type="EMBL" id="GIX97148.1"/>
    </source>
</evidence>
<name>A0AAV4PLG5_9ARAC</name>
<sequence length="90" mass="9673">MKAGDDESRFHVAISLDLISPRPDNNLFDLENSSAVCSVCVTFTATANMSPSSVCVSAEISATSYGIELLNPLEIAEGFISEHQGMHILR</sequence>
<gene>
    <name evidence="1" type="ORF">CDAR_284061</name>
</gene>